<dbReference type="PANTHER" id="PTHR43730:SF1">
    <property type="entry name" value="BETA-MANNOSIDASE"/>
    <property type="match status" value="1"/>
</dbReference>
<accession>A0A9D1CLA9</accession>
<dbReference type="GO" id="GO:0006516">
    <property type="term" value="P:glycoprotein catabolic process"/>
    <property type="evidence" value="ECO:0007669"/>
    <property type="project" value="TreeGrafter"/>
</dbReference>
<dbReference type="Pfam" id="PF02836">
    <property type="entry name" value="Glyco_hydro_2_C"/>
    <property type="match status" value="1"/>
</dbReference>
<protein>
    <recommendedName>
        <fullName evidence="3">beta-mannosidase</fullName>
        <ecNumber evidence="3">3.2.1.25</ecNumber>
    </recommendedName>
</protein>
<dbReference type="InterPro" id="IPR054593">
    <property type="entry name" value="Beta-mannosidase-like_N2"/>
</dbReference>
<dbReference type="Pfam" id="PF00703">
    <property type="entry name" value="Glyco_hydro_2"/>
    <property type="match status" value="1"/>
</dbReference>
<dbReference type="InterPro" id="IPR006102">
    <property type="entry name" value="Ig-like_GH2"/>
</dbReference>
<evidence type="ECO:0000256" key="4">
    <source>
        <dbReference type="ARBA" id="ARBA00022729"/>
    </source>
</evidence>
<feature type="domain" description="Glycoside hydrolase family 2 immunoglobulin-like beta-sandwich" evidence="7">
    <location>
        <begin position="186"/>
        <end position="237"/>
    </location>
</feature>
<evidence type="ECO:0000313" key="11">
    <source>
        <dbReference type="Proteomes" id="UP000886796"/>
    </source>
</evidence>
<dbReference type="GO" id="GO:0005975">
    <property type="term" value="P:carbohydrate metabolic process"/>
    <property type="evidence" value="ECO:0007669"/>
    <property type="project" value="InterPro"/>
</dbReference>
<keyword evidence="5" id="KW-0378">Hydrolase</keyword>
<dbReference type="GO" id="GO:0004567">
    <property type="term" value="F:beta-mannosidase activity"/>
    <property type="evidence" value="ECO:0007669"/>
    <property type="project" value="UniProtKB-EC"/>
</dbReference>
<evidence type="ECO:0000313" key="10">
    <source>
        <dbReference type="EMBL" id="HIQ67566.1"/>
    </source>
</evidence>
<dbReference type="InterPro" id="IPR017853">
    <property type="entry name" value="GH"/>
</dbReference>
<evidence type="ECO:0000256" key="6">
    <source>
        <dbReference type="ARBA" id="ARBA00023295"/>
    </source>
</evidence>
<reference evidence="10" key="2">
    <citation type="journal article" date="2021" name="PeerJ">
        <title>Extensive microbial diversity within the chicken gut microbiome revealed by metagenomics and culture.</title>
        <authorList>
            <person name="Gilroy R."/>
            <person name="Ravi A."/>
            <person name="Getino M."/>
            <person name="Pursley I."/>
            <person name="Horton D.L."/>
            <person name="Alikhan N.F."/>
            <person name="Baker D."/>
            <person name="Gharbi K."/>
            <person name="Hall N."/>
            <person name="Watson M."/>
            <person name="Adriaenssens E.M."/>
            <person name="Foster-Nyarko E."/>
            <person name="Jarju S."/>
            <person name="Secka A."/>
            <person name="Antonio M."/>
            <person name="Oren A."/>
            <person name="Chaudhuri R.R."/>
            <person name="La Ragione R."/>
            <person name="Hildebrand F."/>
            <person name="Pallen M.J."/>
        </authorList>
    </citation>
    <scope>NUCLEOTIDE SEQUENCE</scope>
    <source>
        <strain evidence="10">13361</strain>
    </source>
</reference>
<gene>
    <name evidence="10" type="ORF">IAB74_03525</name>
</gene>
<dbReference type="SUPFAM" id="SSF49785">
    <property type="entry name" value="Galactose-binding domain-like"/>
    <property type="match status" value="1"/>
</dbReference>
<dbReference type="Proteomes" id="UP000886796">
    <property type="component" value="Unassembled WGS sequence"/>
</dbReference>
<evidence type="ECO:0000259" key="7">
    <source>
        <dbReference type="Pfam" id="PF00703"/>
    </source>
</evidence>
<dbReference type="Gene3D" id="2.60.40.10">
    <property type="entry name" value="Immunoglobulins"/>
    <property type="match status" value="1"/>
</dbReference>
<proteinExistence type="inferred from homology"/>
<comment type="caution">
    <text evidence="10">The sequence shown here is derived from an EMBL/GenBank/DDBJ whole genome shotgun (WGS) entry which is preliminary data.</text>
</comment>
<dbReference type="EMBL" id="DVFK01000053">
    <property type="protein sequence ID" value="HIQ67566.1"/>
    <property type="molecule type" value="Genomic_DNA"/>
</dbReference>
<dbReference type="InterPro" id="IPR013783">
    <property type="entry name" value="Ig-like_fold"/>
</dbReference>
<evidence type="ECO:0000256" key="5">
    <source>
        <dbReference type="ARBA" id="ARBA00022801"/>
    </source>
</evidence>
<keyword evidence="4" id="KW-0732">Signal</keyword>
<feature type="non-terminal residue" evidence="10">
    <location>
        <position position="1"/>
    </location>
</feature>
<dbReference type="Gene3D" id="2.60.120.260">
    <property type="entry name" value="Galactose-binding domain-like"/>
    <property type="match status" value="1"/>
</dbReference>
<name>A0A9D1CLA9_9FIRM</name>
<dbReference type="InterPro" id="IPR050887">
    <property type="entry name" value="Beta-mannosidase_GH2"/>
</dbReference>
<reference evidence="10" key="1">
    <citation type="submission" date="2020-10" db="EMBL/GenBank/DDBJ databases">
        <authorList>
            <person name="Gilroy R."/>
        </authorList>
    </citation>
    <scope>NUCLEOTIDE SEQUENCE</scope>
    <source>
        <strain evidence="10">13361</strain>
    </source>
</reference>
<feature type="domain" description="Glycoside hydrolase family 2 catalytic" evidence="8">
    <location>
        <begin position="258"/>
        <end position="405"/>
    </location>
</feature>
<dbReference type="EC" id="3.2.1.25" evidence="3"/>
<dbReference type="AlphaFoldDB" id="A0A9D1CLA9"/>
<evidence type="ECO:0000259" key="9">
    <source>
        <dbReference type="Pfam" id="PF22666"/>
    </source>
</evidence>
<evidence type="ECO:0000259" key="8">
    <source>
        <dbReference type="Pfam" id="PF02836"/>
    </source>
</evidence>
<comment type="similarity">
    <text evidence="2">Belongs to the glycosyl hydrolase 2 family.</text>
</comment>
<keyword evidence="6" id="KW-0326">Glycosidase</keyword>
<dbReference type="SUPFAM" id="SSF51445">
    <property type="entry name" value="(Trans)glycosidases"/>
    <property type="match status" value="1"/>
</dbReference>
<dbReference type="InterPro" id="IPR006103">
    <property type="entry name" value="Glyco_hydro_2_cat"/>
</dbReference>
<comment type="catalytic activity">
    <reaction evidence="1">
        <text>Hydrolysis of terminal, non-reducing beta-D-mannose residues in beta-D-mannosides.</text>
        <dbReference type="EC" id="3.2.1.25"/>
    </reaction>
</comment>
<evidence type="ECO:0000256" key="1">
    <source>
        <dbReference type="ARBA" id="ARBA00000829"/>
    </source>
</evidence>
<evidence type="ECO:0000256" key="2">
    <source>
        <dbReference type="ARBA" id="ARBA00007401"/>
    </source>
</evidence>
<dbReference type="PANTHER" id="PTHR43730">
    <property type="entry name" value="BETA-MANNOSIDASE"/>
    <property type="match status" value="1"/>
</dbReference>
<dbReference type="SUPFAM" id="SSF49303">
    <property type="entry name" value="beta-Galactosidase/glucuronidase domain"/>
    <property type="match status" value="1"/>
</dbReference>
<sequence>FGMNSLKAEWVEHRWWMFETNLSRPELRGERIFLRFLGVDYDAFVYLNNQLLGEHVGMFEEFSCDITEIFRSSETLTLRVLIKDAPDEVAQVGRTSDTTTQKSRFGYKWDFGTRLVNLGIWRDVLLVAQERYALSEPYVSSDMEGDLGLIRCSGKVIAHCSGGEVLRVEAVAELDGIVQTRKTFSVANGDFAGVLEIPQPALWYPNGRGKQPLYRVRLTLLAGEEKLDSWQCSQGVRRLRFLQNENAPAGALPYTYEVNGEKIYIKGVNFTPLDHIYGDIPDAQYEASLEAAAAMGVNLIRVWGGGIIEDERFYDLCDRLGILVWQEFIQSSSGMDNVPSKHPEFLELLEKTARCALLRCRNHTSLAAWSGGNELMDEEGVPAGYGDRNIAMLARLCRELCPDRFFYPTSASGPNERQSKVPDTSHDVHGDWEYGGNPGHYPAQAEADHLFNSEFGCSGVTFPRTARKVLPPQEWKPANMRDNALWRFKGDWWCTYERDWEIFGPMETFPEFSSASQWMQAEAVRYTVEANRRRAFRNSGSIIWQFNEPWPNVANTCLFTYYQEPKMAYFWAKHAYAPYHVSLDYRRLDYRRGENFRGDVWLSREAFLQVKQARIAARVLGLDGQVLYSREEDVVLEDGRHSSLCMALNFPVPNREIFAVRVSAESPGHRDETLYYFSTLDHEIYRPYRNLPQPKLEVALVEKAPDRLVYSVANRGAWAALHIHAQEKTDCAVILPEEDFFTLFPGESRTVTLHLRSRFNFGFDEYPAPLPCEPEIIFRSFPVTEME</sequence>
<organism evidence="10 11">
    <name type="scientific">Candidatus Faecousia excrementigallinarum</name>
    <dbReference type="NCBI Taxonomy" id="2840806"/>
    <lineage>
        <taxon>Bacteria</taxon>
        <taxon>Bacillati</taxon>
        <taxon>Bacillota</taxon>
        <taxon>Clostridia</taxon>
        <taxon>Eubacteriales</taxon>
        <taxon>Oscillospiraceae</taxon>
        <taxon>Faecousia</taxon>
    </lineage>
</organism>
<dbReference type="InterPro" id="IPR036156">
    <property type="entry name" value="Beta-gal/glucu_dom_sf"/>
</dbReference>
<dbReference type="Gene3D" id="3.20.20.80">
    <property type="entry name" value="Glycosidases"/>
    <property type="match status" value="1"/>
</dbReference>
<feature type="domain" description="Beta-mannosidase-like galactose-binding" evidence="9">
    <location>
        <begin position="2"/>
        <end position="122"/>
    </location>
</feature>
<dbReference type="Pfam" id="PF22666">
    <property type="entry name" value="Glyco_hydro_2_N2"/>
    <property type="match status" value="1"/>
</dbReference>
<dbReference type="InterPro" id="IPR008979">
    <property type="entry name" value="Galactose-bd-like_sf"/>
</dbReference>
<evidence type="ECO:0000256" key="3">
    <source>
        <dbReference type="ARBA" id="ARBA00012754"/>
    </source>
</evidence>